<comment type="caution">
    <text evidence="1">The sequence shown here is derived from an EMBL/GenBank/DDBJ whole genome shotgun (WGS) entry which is preliminary data.</text>
</comment>
<gene>
    <name evidence="1" type="ORF">Ciccas_002652</name>
</gene>
<proteinExistence type="predicted"/>
<evidence type="ECO:0000313" key="2">
    <source>
        <dbReference type="Proteomes" id="UP001626550"/>
    </source>
</evidence>
<organism evidence="1 2">
    <name type="scientific">Cichlidogyrus casuarinus</name>
    <dbReference type="NCBI Taxonomy" id="1844966"/>
    <lineage>
        <taxon>Eukaryota</taxon>
        <taxon>Metazoa</taxon>
        <taxon>Spiralia</taxon>
        <taxon>Lophotrochozoa</taxon>
        <taxon>Platyhelminthes</taxon>
        <taxon>Monogenea</taxon>
        <taxon>Monopisthocotylea</taxon>
        <taxon>Dactylogyridea</taxon>
        <taxon>Ancyrocephalidae</taxon>
        <taxon>Cichlidogyrus</taxon>
    </lineage>
</organism>
<feature type="non-terminal residue" evidence="1">
    <location>
        <position position="192"/>
    </location>
</feature>
<dbReference type="Proteomes" id="UP001626550">
    <property type="component" value="Unassembled WGS sequence"/>
</dbReference>
<dbReference type="AlphaFoldDB" id="A0ABD2QGN4"/>
<evidence type="ECO:0000313" key="1">
    <source>
        <dbReference type="EMBL" id="KAL3318699.1"/>
    </source>
</evidence>
<name>A0ABD2QGN4_9PLAT</name>
<reference evidence="1 2" key="1">
    <citation type="submission" date="2024-11" db="EMBL/GenBank/DDBJ databases">
        <title>Adaptive evolution of stress response genes in parasites aligns with host niche diversity.</title>
        <authorList>
            <person name="Hahn C."/>
            <person name="Resl P."/>
        </authorList>
    </citation>
    <scope>NUCLEOTIDE SEQUENCE [LARGE SCALE GENOMIC DNA]</scope>
    <source>
        <strain evidence="1">EGGRZ-B1_66</strain>
        <tissue evidence="1">Body</tissue>
    </source>
</reference>
<keyword evidence="2" id="KW-1185">Reference proteome</keyword>
<sequence>MTVSMYASFPLSCSKNLGEMGEVKYCNSSCFSYNILGYDLDLKSLKLGPMNLLRKFFTTNLKIPLFAAYNEDLLPYLDFISEGSLRIVNTSSDESSLGPINYPIIIDQEAPDANAFRSIYDQLMVRIFNKRLEKSSVEELLSESDFDSESKTYLRPLDYKKNETCHSANGVILYTFEGIFQKSDLLDLVEAI</sequence>
<dbReference type="EMBL" id="JBJKFK010000214">
    <property type="protein sequence ID" value="KAL3318699.1"/>
    <property type="molecule type" value="Genomic_DNA"/>
</dbReference>
<accession>A0ABD2QGN4</accession>
<protein>
    <submittedName>
        <fullName evidence="1">Uncharacterized protein</fullName>
    </submittedName>
</protein>